<dbReference type="HOGENOM" id="CLU_1438605_0_0_4"/>
<evidence type="ECO:0000313" key="3">
    <source>
        <dbReference type="Proteomes" id="UP000002287"/>
    </source>
</evidence>
<evidence type="ECO:0000313" key="2">
    <source>
        <dbReference type="EMBL" id="ABO60400.1"/>
    </source>
</evidence>
<protein>
    <submittedName>
        <fullName evidence="2">Uncharacterized protein</fullName>
    </submittedName>
</protein>
<dbReference type="Proteomes" id="UP000002287">
    <property type="component" value="Plasmid pBVIE03"/>
</dbReference>
<keyword evidence="1" id="KW-0732">Signal</keyword>
<dbReference type="AlphaFoldDB" id="A4JVU7"/>
<geneLocation type="plasmid" evidence="2 3">
    <name>pBVIE03</name>
</geneLocation>
<feature type="signal peptide" evidence="1">
    <location>
        <begin position="1"/>
        <end position="23"/>
    </location>
</feature>
<organism evidence="2 3">
    <name type="scientific">Burkholderia vietnamiensis (strain G4 / LMG 22486)</name>
    <name type="common">Burkholderia cepacia (strain R1808)</name>
    <dbReference type="NCBI Taxonomy" id="269482"/>
    <lineage>
        <taxon>Bacteria</taxon>
        <taxon>Pseudomonadati</taxon>
        <taxon>Pseudomonadota</taxon>
        <taxon>Betaproteobacteria</taxon>
        <taxon>Burkholderiales</taxon>
        <taxon>Burkholderiaceae</taxon>
        <taxon>Burkholderia</taxon>
        <taxon>Burkholderia cepacia complex</taxon>
    </lineage>
</organism>
<name>A4JVU7_BURVG</name>
<dbReference type="EMBL" id="CP000619">
    <property type="protein sequence ID" value="ABO60400.1"/>
    <property type="molecule type" value="Genomic_DNA"/>
</dbReference>
<proteinExistence type="predicted"/>
<dbReference type="KEGG" id="bvi:Bcep1808_7525"/>
<evidence type="ECO:0000256" key="1">
    <source>
        <dbReference type="SAM" id="SignalP"/>
    </source>
</evidence>
<keyword evidence="2" id="KW-0614">Plasmid</keyword>
<gene>
    <name evidence="2" type="ordered locus">Bcep1808_7525</name>
</gene>
<reference evidence="2 3" key="1">
    <citation type="submission" date="2007-03" db="EMBL/GenBank/DDBJ databases">
        <title>Complete sequence of plasmid pBVIE03 of Burkholderia vietnamiensis G4.</title>
        <authorList>
            <consortium name="US DOE Joint Genome Institute"/>
            <person name="Copeland A."/>
            <person name="Lucas S."/>
            <person name="Lapidus A."/>
            <person name="Barry K."/>
            <person name="Detter J.C."/>
            <person name="Glavina del Rio T."/>
            <person name="Hammon N."/>
            <person name="Israni S."/>
            <person name="Dalin E."/>
            <person name="Tice H."/>
            <person name="Pitluck S."/>
            <person name="Chain P."/>
            <person name="Malfatti S."/>
            <person name="Shin M."/>
            <person name="Vergez L."/>
            <person name="Schmutz J."/>
            <person name="Larimer F."/>
            <person name="Land M."/>
            <person name="Hauser L."/>
            <person name="Kyrpides N."/>
            <person name="Tiedje J."/>
            <person name="Richardson P."/>
        </authorList>
    </citation>
    <scope>NUCLEOTIDE SEQUENCE [LARGE SCALE GENOMIC DNA]</scope>
    <source>
        <strain evidence="3">G4 / LMG 22486</strain>
        <plasmid evidence="2 3">pBVIE03</plasmid>
    </source>
</reference>
<sequence>MNAMSRITARAAFLLVAASLAGAAPAVCAHAVRVHGHTDRSLSRQDAFRSPVPDGTLDGAVDFTDVHFVPAKGRSGYLVPIPPRGDFDSVRINVRASHAGTNLGVVRGGIVYWRRGRPVVAFSGMEGSGGQIIPVRGYFDVAALVPSPAPQRSFKAGENLLLVRGAEIRLPLVIDHTEIPPSDAEDDD</sequence>
<feature type="chain" id="PRO_5002670349" evidence="1">
    <location>
        <begin position="24"/>
        <end position="188"/>
    </location>
</feature>
<accession>A4JVU7</accession>